<feature type="non-terminal residue" evidence="11">
    <location>
        <position position="329"/>
    </location>
</feature>
<dbReference type="PANTHER" id="PTHR24243:SF208">
    <property type="entry name" value="PYROKININ-1 RECEPTOR"/>
    <property type="match status" value="1"/>
</dbReference>
<evidence type="ECO:0000256" key="7">
    <source>
        <dbReference type="ARBA" id="ARBA00023170"/>
    </source>
</evidence>
<dbReference type="Pfam" id="PF00001">
    <property type="entry name" value="7tm_1"/>
    <property type="match status" value="1"/>
</dbReference>
<evidence type="ECO:0000256" key="6">
    <source>
        <dbReference type="ARBA" id="ARBA00023136"/>
    </source>
</evidence>
<accession>A0AAV2QYD1</accession>
<dbReference type="SUPFAM" id="SSF81321">
    <property type="entry name" value="Family A G protein-coupled receptor-like"/>
    <property type="match status" value="1"/>
</dbReference>
<feature type="domain" description="G-protein coupled receptors family 1 profile" evidence="10">
    <location>
        <begin position="249"/>
        <end position="329"/>
    </location>
</feature>
<evidence type="ECO:0000256" key="9">
    <source>
        <dbReference type="SAM" id="Phobius"/>
    </source>
</evidence>
<evidence type="ECO:0000313" key="12">
    <source>
        <dbReference type="Proteomes" id="UP001497623"/>
    </source>
</evidence>
<organism evidence="11 12">
    <name type="scientific">Meganyctiphanes norvegica</name>
    <name type="common">Northern krill</name>
    <name type="synonym">Thysanopoda norvegica</name>
    <dbReference type="NCBI Taxonomy" id="48144"/>
    <lineage>
        <taxon>Eukaryota</taxon>
        <taxon>Metazoa</taxon>
        <taxon>Ecdysozoa</taxon>
        <taxon>Arthropoda</taxon>
        <taxon>Crustacea</taxon>
        <taxon>Multicrustacea</taxon>
        <taxon>Malacostraca</taxon>
        <taxon>Eumalacostraca</taxon>
        <taxon>Eucarida</taxon>
        <taxon>Euphausiacea</taxon>
        <taxon>Euphausiidae</taxon>
        <taxon>Meganyctiphanes</taxon>
    </lineage>
</organism>
<keyword evidence="6 9" id="KW-0472">Membrane</keyword>
<dbReference type="PROSITE" id="PS50262">
    <property type="entry name" value="G_PROTEIN_RECEP_F1_2"/>
    <property type="match status" value="1"/>
</dbReference>
<comment type="caution">
    <text evidence="11">The sequence shown here is derived from an EMBL/GenBank/DDBJ whole genome shotgun (WGS) entry which is preliminary data.</text>
</comment>
<dbReference type="GO" id="GO:0005886">
    <property type="term" value="C:plasma membrane"/>
    <property type="evidence" value="ECO:0007669"/>
    <property type="project" value="TreeGrafter"/>
</dbReference>
<evidence type="ECO:0000256" key="4">
    <source>
        <dbReference type="ARBA" id="ARBA00022989"/>
    </source>
</evidence>
<evidence type="ECO:0000256" key="5">
    <source>
        <dbReference type="ARBA" id="ARBA00023040"/>
    </source>
</evidence>
<comment type="similarity">
    <text evidence="2">Belongs to the G-protein coupled receptor 1 family.</text>
</comment>
<feature type="transmembrane region" description="Helical" evidence="9">
    <location>
        <begin position="308"/>
        <end position="328"/>
    </location>
</feature>
<dbReference type="InterPro" id="IPR017452">
    <property type="entry name" value="GPCR_Rhodpsn_7TM"/>
</dbReference>
<proteinExistence type="inferred from homology"/>
<dbReference type="InterPro" id="IPR000276">
    <property type="entry name" value="GPCR_Rhodpsn"/>
</dbReference>
<dbReference type="PRINTS" id="PR00237">
    <property type="entry name" value="GPCRRHODOPSN"/>
</dbReference>
<dbReference type="EMBL" id="CAXKWB010011373">
    <property type="protein sequence ID" value="CAL4101059.1"/>
    <property type="molecule type" value="Genomic_DNA"/>
</dbReference>
<keyword evidence="3 9" id="KW-0812">Transmembrane</keyword>
<evidence type="ECO:0000259" key="10">
    <source>
        <dbReference type="PROSITE" id="PS50262"/>
    </source>
</evidence>
<feature type="transmembrane region" description="Helical" evidence="9">
    <location>
        <begin position="269"/>
        <end position="296"/>
    </location>
</feature>
<dbReference type="PANTHER" id="PTHR24243">
    <property type="entry name" value="G-PROTEIN COUPLED RECEPTOR"/>
    <property type="match status" value="1"/>
</dbReference>
<name>A0AAV2QYD1_MEGNR</name>
<protein>
    <recommendedName>
        <fullName evidence="10">G-protein coupled receptors family 1 profile domain-containing protein</fullName>
    </recommendedName>
</protein>
<keyword evidence="7" id="KW-0675">Receptor</keyword>
<keyword evidence="8" id="KW-0807">Transducer</keyword>
<reference evidence="11 12" key="1">
    <citation type="submission" date="2024-05" db="EMBL/GenBank/DDBJ databases">
        <authorList>
            <person name="Wallberg A."/>
        </authorList>
    </citation>
    <scope>NUCLEOTIDE SEQUENCE [LARGE SCALE GENOMIC DNA]</scope>
</reference>
<evidence type="ECO:0000256" key="1">
    <source>
        <dbReference type="ARBA" id="ARBA00004141"/>
    </source>
</evidence>
<evidence type="ECO:0000313" key="11">
    <source>
        <dbReference type="EMBL" id="CAL4101059.1"/>
    </source>
</evidence>
<evidence type="ECO:0000256" key="3">
    <source>
        <dbReference type="ARBA" id="ARBA00022692"/>
    </source>
</evidence>
<keyword evidence="4 9" id="KW-1133">Transmembrane helix</keyword>
<comment type="subcellular location">
    <subcellularLocation>
        <location evidence="1">Membrane</location>
        <topology evidence="1">Multi-pass membrane protein</topology>
    </subcellularLocation>
</comment>
<evidence type="ECO:0000256" key="8">
    <source>
        <dbReference type="ARBA" id="ARBA00023224"/>
    </source>
</evidence>
<keyword evidence="12" id="KW-1185">Reference proteome</keyword>
<sequence length="329" mass="37191">MDLLENAIMDGNNKSNQSLLNYTMNLDVDQVVNNTLFNYTMETEVEHSLNNTIFDYAMETEVEHSLNNTLFDYAMGIDVDYSLNKTDDLTSNGNNQTLHSLTDIDYNYQSLLEYPLQYLNNTLFNLTGIPTTHTNDTFLNAAMEGDIPSYMTHSVMNFTDIPAGDADHNFYSYGDMFNGSGHIKTPCNSNEHGLYFSNNSSLSENNFSNFYDILFMEDPNELKYPWLSNESFFPTLTLYLVTLIFGTTGNIAAIILMAGERKTRTTTNIFLVSLSVADLLMLLICVPLQIITYFVVLWDSGGTVCKMTYYFMLLSFTASVLNLTALSLE</sequence>
<dbReference type="Proteomes" id="UP001497623">
    <property type="component" value="Unassembled WGS sequence"/>
</dbReference>
<dbReference type="Gene3D" id="1.20.1070.10">
    <property type="entry name" value="Rhodopsin 7-helix transmembrane proteins"/>
    <property type="match status" value="1"/>
</dbReference>
<gene>
    <name evidence="11" type="ORF">MNOR_LOCUS16933</name>
</gene>
<dbReference type="AlphaFoldDB" id="A0AAV2QYD1"/>
<evidence type="ECO:0000256" key="2">
    <source>
        <dbReference type="ARBA" id="ARBA00010663"/>
    </source>
</evidence>
<keyword evidence="5" id="KW-0297">G-protein coupled receptor</keyword>
<dbReference type="GO" id="GO:0004930">
    <property type="term" value="F:G protein-coupled receptor activity"/>
    <property type="evidence" value="ECO:0007669"/>
    <property type="project" value="UniProtKB-KW"/>
</dbReference>
<feature type="transmembrane region" description="Helical" evidence="9">
    <location>
        <begin position="236"/>
        <end position="257"/>
    </location>
</feature>